<reference evidence="6 7" key="1">
    <citation type="submission" date="2018-08" db="EMBL/GenBank/DDBJ databases">
        <title>A genome reference for cultivated species of the human gut microbiota.</title>
        <authorList>
            <person name="Zou Y."/>
            <person name="Xue W."/>
            <person name="Luo G."/>
        </authorList>
    </citation>
    <scope>NUCLEOTIDE SEQUENCE [LARGE SCALE GENOMIC DNA]</scope>
    <source>
        <strain evidence="5 6">AM22-22</strain>
        <strain evidence="4 7">AM23-13</strain>
    </source>
</reference>
<feature type="domain" description="Alanine dehydrogenase/pyridine nucleotide transhydrogenase NAD(H)-binding" evidence="2">
    <location>
        <begin position="141"/>
        <end position="260"/>
    </location>
</feature>
<dbReference type="GO" id="GO:0006524">
    <property type="term" value="P:alanine catabolic process"/>
    <property type="evidence" value="ECO:0007669"/>
    <property type="project" value="TreeGrafter"/>
</dbReference>
<dbReference type="AlphaFoldDB" id="A0A414T1F7"/>
<evidence type="ECO:0000256" key="1">
    <source>
        <dbReference type="ARBA" id="ARBA00023002"/>
    </source>
</evidence>
<dbReference type="Proteomes" id="UP000284112">
    <property type="component" value="Unassembled WGS sequence"/>
</dbReference>
<dbReference type="InterPro" id="IPR046951">
    <property type="entry name" value="CEOS"/>
</dbReference>
<dbReference type="Proteomes" id="UP000284095">
    <property type="component" value="Unassembled WGS sequence"/>
</dbReference>
<gene>
    <name evidence="5" type="ORF">DW265_02625</name>
    <name evidence="4" type="ORF">DW641_11540</name>
</gene>
<dbReference type="CDD" id="cd12181">
    <property type="entry name" value="ceo_syn"/>
    <property type="match status" value="1"/>
</dbReference>
<dbReference type="EMBL" id="QRIC01000003">
    <property type="protein sequence ID" value="RHG28053.1"/>
    <property type="molecule type" value="Genomic_DNA"/>
</dbReference>
<dbReference type="InterPro" id="IPR036291">
    <property type="entry name" value="NAD(P)-bd_dom_sf"/>
</dbReference>
<evidence type="ECO:0000259" key="3">
    <source>
        <dbReference type="SMART" id="SM01003"/>
    </source>
</evidence>
<name>A0A414T1F7_9FIRM</name>
<keyword evidence="1" id="KW-0560">Oxidoreductase</keyword>
<evidence type="ECO:0000259" key="2">
    <source>
        <dbReference type="SMART" id="SM01002"/>
    </source>
</evidence>
<dbReference type="Pfam" id="PF01262">
    <property type="entry name" value="AlaDh_PNT_C"/>
    <property type="match status" value="1"/>
</dbReference>
<dbReference type="PANTHER" id="PTHR42795">
    <property type="entry name" value="ALANINE DEHYDROGENASE"/>
    <property type="match status" value="1"/>
</dbReference>
<evidence type="ECO:0000313" key="7">
    <source>
        <dbReference type="Proteomes" id="UP000284112"/>
    </source>
</evidence>
<sequence>MKTIGFPISHKENEKRRAIVPEDIKKLTYPQNVYIESGFGDVLSLTDEDYKDVGCNVVSREEALNQDIVCDPKIGDADYLNDLKKGQTIFGWVHATQNRDITDKIINNQLTAYGWENMFEKGRHVFWQNNELAGEAAILHAFQCYGQLPFGLSTAIIGNGNTAHGAVRVLNMLGAKVMQYNRHTEKLLRDEIGQYDVIVNCVLWDTKRKDHIIYREDLSRMKKDAMIIDVSCDRNGGIETSIPTTIENPTYKVDGVLHYVVDHTPSLFHKTFTRNNSSVIIPYVEQLMLDNPGSVLENALLLKDGIVVDEEINRFQER</sequence>
<accession>A0A414T1F7</accession>
<dbReference type="SUPFAM" id="SSF52283">
    <property type="entry name" value="Formate/glycerate dehydrogenase catalytic domain-like"/>
    <property type="match status" value="1"/>
</dbReference>
<dbReference type="InterPro" id="IPR007886">
    <property type="entry name" value="AlaDH/PNT_N"/>
</dbReference>
<dbReference type="Pfam" id="PF05222">
    <property type="entry name" value="AlaDh_PNT_N"/>
    <property type="match status" value="1"/>
</dbReference>
<comment type="caution">
    <text evidence="5">The sequence shown here is derived from an EMBL/GenBank/DDBJ whole genome shotgun (WGS) entry which is preliminary data.</text>
</comment>
<protein>
    <submittedName>
        <fullName evidence="5">N(5)-(Carboxyethyl)ornithine synthase</fullName>
    </submittedName>
</protein>
<dbReference type="GO" id="GO:0047126">
    <property type="term" value="F:N5-(carboxyethyl)ornithine synthase activity"/>
    <property type="evidence" value="ECO:0007669"/>
    <property type="project" value="InterPro"/>
</dbReference>
<dbReference type="GO" id="GO:0000286">
    <property type="term" value="F:alanine dehydrogenase activity"/>
    <property type="evidence" value="ECO:0007669"/>
    <property type="project" value="TreeGrafter"/>
</dbReference>
<dbReference type="GO" id="GO:0005886">
    <property type="term" value="C:plasma membrane"/>
    <property type="evidence" value="ECO:0007669"/>
    <property type="project" value="TreeGrafter"/>
</dbReference>
<dbReference type="Gene3D" id="3.40.50.720">
    <property type="entry name" value="NAD(P)-binding Rossmann-like Domain"/>
    <property type="match status" value="2"/>
</dbReference>
<evidence type="ECO:0000313" key="5">
    <source>
        <dbReference type="EMBL" id="RHG28053.1"/>
    </source>
</evidence>
<dbReference type="SUPFAM" id="SSF51735">
    <property type="entry name" value="NAD(P)-binding Rossmann-fold domains"/>
    <property type="match status" value="1"/>
</dbReference>
<evidence type="ECO:0000313" key="6">
    <source>
        <dbReference type="Proteomes" id="UP000284095"/>
    </source>
</evidence>
<dbReference type="EMBL" id="QRHW01000022">
    <property type="protein sequence ID" value="RHG06076.1"/>
    <property type="molecule type" value="Genomic_DNA"/>
</dbReference>
<keyword evidence="6" id="KW-1185">Reference proteome</keyword>
<dbReference type="SMART" id="SM01003">
    <property type="entry name" value="AlaDh_PNT_N"/>
    <property type="match status" value="1"/>
</dbReference>
<dbReference type="InterPro" id="IPR007698">
    <property type="entry name" value="AlaDH/PNT_NAD(H)-bd"/>
</dbReference>
<organism evidence="5 6">
    <name type="scientific">Dorea longicatena</name>
    <dbReference type="NCBI Taxonomy" id="88431"/>
    <lineage>
        <taxon>Bacteria</taxon>
        <taxon>Bacillati</taxon>
        <taxon>Bacillota</taxon>
        <taxon>Clostridia</taxon>
        <taxon>Lachnospirales</taxon>
        <taxon>Lachnospiraceae</taxon>
        <taxon>Dorea</taxon>
    </lineage>
</organism>
<feature type="domain" description="Alanine dehydrogenase/pyridine nucleotide transhydrogenase N-terminal" evidence="3">
    <location>
        <begin position="5"/>
        <end position="133"/>
    </location>
</feature>
<dbReference type="SMART" id="SM01002">
    <property type="entry name" value="AlaDh_PNT_C"/>
    <property type="match status" value="1"/>
</dbReference>
<proteinExistence type="predicted"/>
<evidence type="ECO:0000313" key="4">
    <source>
        <dbReference type="EMBL" id="RHG06076.1"/>
    </source>
</evidence>
<dbReference type="PANTHER" id="PTHR42795:SF1">
    <property type="entry name" value="ALANINE DEHYDROGENASE"/>
    <property type="match status" value="1"/>
</dbReference>
<dbReference type="RefSeq" id="WP_118224305.1">
    <property type="nucleotide sequence ID" value="NZ_QRHW01000022.1"/>
</dbReference>